<dbReference type="GO" id="GO:0006085">
    <property type="term" value="P:acetyl-CoA biosynthetic process"/>
    <property type="evidence" value="ECO:0007669"/>
    <property type="project" value="TreeGrafter"/>
</dbReference>
<keyword evidence="7" id="KW-0812">Transmembrane</keyword>
<evidence type="ECO:0000256" key="3">
    <source>
        <dbReference type="ARBA" id="ARBA00022598"/>
    </source>
</evidence>
<name>A0A3A3G2G1_9BURK</name>
<keyword evidence="6" id="KW-0007">Acetylation</keyword>
<feature type="transmembrane region" description="Helical" evidence="7">
    <location>
        <begin position="158"/>
        <end position="178"/>
    </location>
</feature>
<feature type="domain" description="Acetyl-coenzyme A synthetase N-terminal" evidence="10">
    <location>
        <begin position="38"/>
        <end position="95"/>
    </location>
</feature>
<keyword evidence="4" id="KW-0547">Nucleotide-binding</keyword>
<evidence type="ECO:0000256" key="4">
    <source>
        <dbReference type="ARBA" id="ARBA00022741"/>
    </source>
</evidence>
<evidence type="ECO:0000259" key="9">
    <source>
        <dbReference type="Pfam" id="PF13193"/>
    </source>
</evidence>
<reference evidence="12" key="1">
    <citation type="submission" date="2018-09" db="EMBL/GenBank/DDBJ databases">
        <authorList>
            <person name="Zhu H."/>
        </authorList>
    </citation>
    <scope>NUCLEOTIDE SEQUENCE [LARGE SCALE GENOMIC DNA]</scope>
    <source>
        <strain evidence="12">K1S02-23</strain>
    </source>
</reference>
<dbReference type="AlphaFoldDB" id="A0A3A3G2G1"/>
<feature type="domain" description="AMP-dependent synthetase/ligase" evidence="8">
    <location>
        <begin position="101"/>
        <end position="481"/>
    </location>
</feature>
<dbReference type="Proteomes" id="UP000266327">
    <property type="component" value="Unassembled WGS sequence"/>
</dbReference>
<evidence type="ECO:0000313" key="11">
    <source>
        <dbReference type="EMBL" id="RJG02663.1"/>
    </source>
</evidence>
<organism evidence="11 12">
    <name type="scientific">Noviherbaspirillum sedimenti</name>
    <dbReference type="NCBI Taxonomy" id="2320865"/>
    <lineage>
        <taxon>Bacteria</taxon>
        <taxon>Pseudomonadati</taxon>
        <taxon>Pseudomonadota</taxon>
        <taxon>Betaproteobacteria</taxon>
        <taxon>Burkholderiales</taxon>
        <taxon>Oxalobacteraceae</taxon>
        <taxon>Noviherbaspirillum</taxon>
    </lineage>
</organism>
<dbReference type="PANTHER" id="PTHR24095:SF14">
    <property type="entry name" value="ACETYL-COENZYME A SYNTHETASE 1"/>
    <property type="match status" value="1"/>
</dbReference>
<dbReference type="Gene3D" id="3.40.50.12780">
    <property type="entry name" value="N-terminal domain of ligase-like"/>
    <property type="match status" value="1"/>
</dbReference>
<dbReference type="InterPro" id="IPR032387">
    <property type="entry name" value="ACAS_N"/>
</dbReference>
<dbReference type="Pfam" id="PF00501">
    <property type="entry name" value="AMP-binding"/>
    <property type="match status" value="1"/>
</dbReference>
<dbReference type="Pfam" id="PF16177">
    <property type="entry name" value="ACAS_N"/>
    <property type="match status" value="1"/>
</dbReference>
<dbReference type="InterPro" id="IPR042099">
    <property type="entry name" value="ANL_N_sf"/>
</dbReference>
<dbReference type="InterPro" id="IPR045851">
    <property type="entry name" value="AMP-bd_C_sf"/>
</dbReference>
<dbReference type="PANTHER" id="PTHR24095">
    <property type="entry name" value="ACETYL-COENZYME A SYNTHETASE"/>
    <property type="match status" value="1"/>
</dbReference>
<dbReference type="EMBL" id="QYUQ01000002">
    <property type="protein sequence ID" value="RJG02663.1"/>
    <property type="molecule type" value="Genomic_DNA"/>
</dbReference>
<feature type="domain" description="AMP-binding enzyme C-terminal" evidence="9">
    <location>
        <begin position="534"/>
        <end position="612"/>
    </location>
</feature>
<evidence type="ECO:0000259" key="10">
    <source>
        <dbReference type="Pfam" id="PF16177"/>
    </source>
</evidence>
<dbReference type="InterPro" id="IPR000873">
    <property type="entry name" value="AMP-dep_synth/lig_dom"/>
</dbReference>
<keyword evidence="5" id="KW-0067">ATP-binding</keyword>
<sequence length="657" mass="72052">MRTWYMRNSASDIWHPDETWLTISNLVTLMRRLGTPSYDVFLKLSVDSPEKYWEATLEHLGIQFDPPAEQFLDVSEGKPWAKFFPGAGFNFAAACVRPPADCPERVALSWESEDGRCGNMSYVELEKRTRQFAAGLLKLGVKPGDRVGLLFPNIPEAVISFLAICYIGAIAVPLYSGYGVDAIVSRLMDAEVICLVTADGFLRRGRYVSLAKLVSAVQERILSLEKVVMVRREGDAVVPFPFYDWHIIENNGDVATAAPTAANDPFMVIYTSGTTGKPKGAVHVHGGFPLRVAQDVAYLFDFKAGDRYFWMSDMGWMVGPFSICSTLMLKGSYVIYDGSPDVPDIGRLRDIAARHRVTHFGSSPTSVRAMAADENVALAPNASDLRVLMTGGEVMDADSHRWYFQRFGSGNLPIINYTGGTEVSGAILTNVVVRPIAPSRFNSTAPGVSACVVDSTGQTVHGAPGELAIAQPFVGMTRGFWRDTERYLETYWSRMPGLWVHGDLAVAEEDGQYLLLGRSDDVMKISGKRVGPSEVEGIVADGKCITEAVVFGVPDARSGEAMVVLVVRGSDQEYPDGLDQQVTTLLRAAMGPTFRPHAVVPVQRIVKTRNGKVIRRLARQAWLGEAPGDLNSVEDPTVFGEMAESCRLYREEHGRGS</sequence>
<protein>
    <recommendedName>
        <fullName evidence="2">acetate--CoA ligase</fullName>
        <ecNumber evidence="2">6.2.1.1</ecNumber>
    </recommendedName>
</protein>
<evidence type="ECO:0000256" key="2">
    <source>
        <dbReference type="ARBA" id="ARBA00013275"/>
    </source>
</evidence>
<evidence type="ECO:0000313" key="12">
    <source>
        <dbReference type="Proteomes" id="UP000266327"/>
    </source>
</evidence>
<evidence type="ECO:0000259" key="8">
    <source>
        <dbReference type="Pfam" id="PF00501"/>
    </source>
</evidence>
<keyword evidence="12" id="KW-1185">Reference proteome</keyword>
<evidence type="ECO:0000256" key="7">
    <source>
        <dbReference type="SAM" id="Phobius"/>
    </source>
</evidence>
<dbReference type="Pfam" id="PF13193">
    <property type="entry name" value="AMP-binding_C"/>
    <property type="match status" value="1"/>
</dbReference>
<dbReference type="GO" id="GO:0003987">
    <property type="term" value="F:acetate-CoA ligase activity"/>
    <property type="evidence" value="ECO:0007669"/>
    <property type="project" value="UniProtKB-EC"/>
</dbReference>
<evidence type="ECO:0000256" key="6">
    <source>
        <dbReference type="ARBA" id="ARBA00022990"/>
    </source>
</evidence>
<dbReference type="SUPFAM" id="SSF56801">
    <property type="entry name" value="Acetyl-CoA synthetase-like"/>
    <property type="match status" value="1"/>
</dbReference>
<comment type="similarity">
    <text evidence="1">Belongs to the ATP-dependent AMP-binding enzyme family.</text>
</comment>
<dbReference type="PROSITE" id="PS00455">
    <property type="entry name" value="AMP_BINDING"/>
    <property type="match status" value="1"/>
</dbReference>
<proteinExistence type="inferred from homology"/>
<dbReference type="GO" id="GO:0005524">
    <property type="term" value="F:ATP binding"/>
    <property type="evidence" value="ECO:0007669"/>
    <property type="project" value="UniProtKB-KW"/>
</dbReference>
<accession>A0A3A3G2G1</accession>
<comment type="caution">
    <text evidence="11">The sequence shown here is derived from an EMBL/GenBank/DDBJ whole genome shotgun (WGS) entry which is preliminary data.</text>
</comment>
<dbReference type="EC" id="6.2.1.1" evidence="2"/>
<keyword evidence="3" id="KW-0436">Ligase</keyword>
<evidence type="ECO:0000256" key="5">
    <source>
        <dbReference type="ARBA" id="ARBA00022840"/>
    </source>
</evidence>
<dbReference type="Gene3D" id="3.30.300.30">
    <property type="match status" value="1"/>
</dbReference>
<keyword evidence="7" id="KW-0472">Membrane</keyword>
<gene>
    <name evidence="11" type="ORF">D3878_14650</name>
</gene>
<keyword evidence="7" id="KW-1133">Transmembrane helix</keyword>
<dbReference type="InterPro" id="IPR020845">
    <property type="entry name" value="AMP-binding_CS"/>
</dbReference>
<evidence type="ECO:0000256" key="1">
    <source>
        <dbReference type="ARBA" id="ARBA00006432"/>
    </source>
</evidence>
<dbReference type="InterPro" id="IPR025110">
    <property type="entry name" value="AMP-bd_C"/>
</dbReference>